<evidence type="ECO:0000313" key="2">
    <source>
        <dbReference type="EMBL" id="MBN6104435.1"/>
    </source>
</evidence>
<sequence>MKFNGKPFKADDFQKALHKAAAKLVDDHLRERVASVRDPETGRFATVIVDGEHLDDMSLRIEGTPAVLDQVRQDLNVEADVEDNERDQTGAEIPPKVFLSFGWEDHDLARRIAEALQRNGISTWWSEWEIMMGDSLRRKIDQGIGDCTHFIVLLTPTSISRPWVQEEMDAGFVQKLGRGAKFIGLRHGLEASRLPPLLAGSLSPEIDRELTQIQQLINDIHGISRKPALGRAPAQTLLPKTRYTSAAMAIAEYFVKKSHNGEFGDVSDDEECIAQHTSLSREDVTDALYELRRWLKIDYGTVIVRDTFYAEFDRYWKPWNPAEDALRLAADTVNDASFPRAPDQIGQRYGWEPRRLNPAMAYLEEREAVQLSKALATSPYICFEIRRNDATRRFVRSRV</sequence>
<comment type="caution">
    <text evidence="2">The sequence shown here is derived from an EMBL/GenBank/DDBJ whole genome shotgun (WGS) entry which is preliminary data.</text>
</comment>
<reference evidence="2 3" key="1">
    <citation type="submission" date="2021-02" db="EMBL/GenBank/DDBJ databases">
        <title>Taxonomically Unique Crown Gall-Associated Xanthomonas Stains Have Deficiency in Virulence Repertories.</title>
        <authorList>
            <person name="Mafakheri H."/>
            <person name="Taghavi S.M."/>
            <person name="Dimkic I."/>
            <person name="Nemanja K."/>
            <person name="Osdaghi E."/>
        </authorList>
    </citation>
    <scope>NUCLEOTIDE SEQUENCE [LARGE SCALE GENOMIC DNA]</scope>
    <source>
        <strain evidence="2 3">FX4</strain>
    </source>
</reference>
<dbReference type="InterPro" id="IPR035897">
    <property type="entry name" value="Toll_tir_struct_dom_sf"/>
</dbReference>
<keyword evidence="2" id="KW-0675">Receptor</keyword>
<dbReference type="Gene3D" id="3.40.50.10140">
    <property type="entry name" value="Toll/interleukin-1 receptor homology (TIR) domain"/>
    <property type="match status" value="1"/>
</dbReference>
<name>A0ABS3B745_9XANT</name>
<accession>A0ABS3B745</accession>
<proteinExistence type="predicted"/>
<dbReference type="RefSeq" id="WP_206230873.1">
    <property type="nucleotide sequence ID" value="NZ_JAFIWB010000030.1"/>
</dbReference>
<evidence type="ECO:0000259" key="1">
    <source>
        <dbReference type="PROSITE" id="PS50104"/>
    </source>
</evidence>
<feature type="domain" description="TIR" evidence="1">
    <location>
        <begin position="93"/>
        <end position="224"/>
    </location>
</feature>
<gene>
    <name evidence="2" type="ORF">JR064_19910</name>
</gene>
<protein>
    <submittedName>
        <fullName evidence="2">Toll/interleukin-1 receptor domain-containing protein</fullName>
    </submittedName>
</protein>
<organism evidence="2 3">
    <name type="scientific">Xanthomonas bonasiae</name>
    <dbReference type="NCBI Taxonomy" id="2810351"/>
    <lineage>
        <taxon>Bacteria</taxon>
        <taxon>Pseudomonadati</taxon>
        <taxon>Pseudomonadota</taxon>
        <taxon>Gammaproteobacteria</taxon>
        <taxon>Lysobacterales</taxon>
        <taxon>Lysobacteraceae</taxon>
        <taxon>Xanthomonas</taxon>
    </lineage>
</organism>
<dbReference type="Proteomes" id="UP000695802">
    <property type="component" value="Unassembled WGS sequence"/>
</dbReference>
<evidence type="ECO:0000313" key="3">
    <source>
        <dbReference type="Proteomes" id="UP000695802"/>
    </source>
</evidence>
<dbReference type="InterPro" id="IPR000157">
    <property type="entry name" value="TIR_dom"/>
</dbReference>
<keyword evidence="3" id="KW-1185">Reference proteome</keyword>
<dbReference type="PROSITE" id="PS50104">
    <property type="entry name" value="TIR"/>
    <property type="match status" value="1"/>
</dbReference>
<dbReference type="SUPFAM" id="SSF52200">
    <property type="entry name" value="Toll/Interleukin receptor TIR domain"/>
    <property type="match status" value="1"/>
</dbReference>
<dbReference type="EMBL" id="JAFIWB010000030">
    <property type="protein sequence ID" value="MBN6104435.1"/>
    <property type="molecule type" value="Genomic_DNA"/>
</dbReference>
<dbReference type="Pfam" id="PF13676">
    <property type="entry name" value="TIR_2"/>
    <property type="match status" value="1"/>
</dbReference>